<protein>
    <recommendedName>
        <fullName evidence="3">SatD family (SatD)</fullName>
    </recommendedName>
</protein>
<dbReference type="STRING" id="218672.SAMN04489759_10281"/>
<dbReference type="OrthoDB" id="7210707at2"/>
<dbReference type="AlphaFoldDB" id="A0A1G7KNJ4"/>
<reference evidence="2" key="1">
    <citation type="submission" date="2016-10" db="EMBL/GenBank/DDBJ databases">
        <authorList>
            <person name="Varghese N."/>
            <person name="Submissions S."/>
        </authorList>
    </citation>
    <scope>NUCLEOTIDE SEQUENCE [LARGE SCALE GENOMIC DNA]</scope>
    <source>
        <strain evidence="2">DSM 16477</strain>
    </source>
</reference>
<evidence type="ECO:0000313" key="1">
    <source>
        <dbReference type="EMBL" id="SDF38757.1"/>
    </source>
</evidence>
<keyword evidence="2" id="KW-1185">Reference proteome</keyword>
<evidence type="ECO:0008006" key="3">
    <source>
        <dbReference type="Google" id="ProtNLM"/>
    </source>
</evidence>
<gene>
    <name evidence="1" type="ORF">SAMN04489759_10281</name>
</gene>
<dbReference type="Proteomes" id="UP000199399">
    <property type="component" value="Unassembled WGS sequence"/>
</dbReference>
<dbReference type="EMBL" id="FNBP01000002">
    <property type="protein sequence ID" value="SDF38757.1"/>
    <property type="molecule type" value="Genomic_DNA"/>
</dbReference>
<organism evidence="1 2">
    <name type="scientific">Sulfitobacter delicatus</name>
    <dbReference type="NCBI Taxonomy" id="218672"/>
    <lineage>
        <taxon>Bacteria</taxon>
        <taxon>Pseudomonadati</taxon>
        <taxon>Pseudomonadota</taxon>
        <taxon>Alphaproteobacteria</taxon>
        <taxon>Rhodobacterales</taxon>
        <taxon>Roseobacteraceae</taxon>
        <taxon>Sulfitobacter</taxon>
    </lineage>
</organism>
<name>A0A1G7KNJ4_9RHOB</name>
<sequence>METWAIFTGDIVNSSAMSRGELSAAFDRLAEAAEIIAAWQDAPTRLTRFRGDGWQLSVRPTLTFRAAMVLRATVRRGAKTADTRIAIGIGPASLTGSDLADADGEALVASGHALDAMPRDRRLIAPNAPLALQCALPLADRLATGWTMRQAEVAYYMLAPDRPAQAALADSLGLTQQSVQGHVTAAGLDEVFEVCSLLESEEKLE</sequence>
<proteinExistence type="predicted"/>
<dbReference type="RefSeq" id="WP_093739319.1">
    <property type="nucleotide sequence ID" value="NZ_FNBP01000002.1"/>
</dbReference>
<accession>A0A1G7KNJ4</accession>
<evidence type="ECO:0000313" key="2">
    <source>
        <dbReference type="Proteomes" id="UP000199399"/>
    </source>
</evidence>